<dbReference type="EMBL" id="LARY01000002">
    <property type="protein sequence ID" value="RDX01290.1"/>
    <property type="molecule type" value="Genomic_DNA"/>
</dbReference>
<dbReference type="SUPFAM" id="SSF158560">
    <property type="entry name" value="BH3980-like"/>
    <property type="match status" value="1"/>
</dbReference>
<gene>
    <name evidence="1" type="ORF">UR08_10230</name>
</gene>
<dbReference type="InterPro" id="IPR008316">
    <property type="entry name" value="UCP029876"/>
</dbReference>
<dbReference type="AlphaFoldDB" id="A0A3D8TR59"/>
<dbReference type="Gene3D" id="1.10.1900.10">
    <property type="entry name" value="c-terminal domain of poly(a) binding protein"/>
    <property type="match status" value="1"/>
</dbReference>
<protein>
    <recommendedName>
        <fullName evidence="3">Cytoplasmic protein</fullName>
    </recommendedName>
</protein>
<proteinExistence type="predicted"/>
<organism evidence="1 2">
    <name type="scientific">Listeria kieliensis</name>
    <dbReference type="NCBI Taxonomy" id="1621700"/>
    <lineage>
        <taxon>Bacteria</taxon>
        <taxon>Bacillati</taxon>
        <taxon>Bacillota</taxon>
        <taxon>Bacilli</taxon>
        <taxon>Bacillales</taxon>
        <taxon>Listeriaceae</taxon>
        <taxon>Listeria</taxon>
    </lineage>
</organism>
<evidence type="ECO:0000313" key="1">
    <source>
        <dbReference type="EMBL" id="RDX01290.1"/>
    </source>
</evidence>
<name>A0A3D8TR59_9LIST</name>
<evidence type="ECO:0008006" key="3">
    <source>
        <dbReference type="Google" id="ProtNLM"/>
    </source>
</evidence>
<accession>A0A3D8TR59</accession>
<sequence>MGLQEILSEKKEWRKHMARVNALPQDYKVVYKEIQKYLFKVGPLELIDGIKPLADVLELFEEGAARGDAVLDVTGKDVAAFCDRLIQDSKTQSDEYEEQVNQEVKKALKKEMNRKKK</sequence>
<reference evidence="2" key="1">
    <citation type="submission" date="2015-04" db="EMBL/GenBank/DDBJ databases">
        <authorList>
            <person name="Schardt J."/>
            <person name="Mueller-Herbst S."/>
            <person name="Scherer S."/>
            <person name="Huptas C."/>
        </authorList>
    </citation>
    <scope>NUCLEOTIDE SEQUENCE [LARGE SCALE GENOMIC DNA]</scope>
    <source>
        <strain evidence="2">Kiel-L1</strain>
    </source>
</reference>
<dbReference type="Pfam" id="PF06304">
    <property type="entry name" value="DUF1048"/>
    <property type="match status" value="1"/>
</dbReference>
<dbReference type="PIRSF" id="PIRSF029876">
    <property type="entry name" value="UCP029876"/>
    <property type="match status" value="1"/>
</dbReference>
<keyword evidence="2" id="KW-1185">Reference proteome</keyword>
<comment type="caution">
    <text evidence="1">The sequence shown here is derived from an EMBL/GenBank/DDBJ whole genome shotgun (WGS) entry which is preliminary data.</text>
</comment>
<dbReference type="Proteomes" id="UP000257055">
    <property type="component" value="Unassembled WGS sequence"/>
</dbReference>
<dbReference type="RefSeq" id="WP_115753547.1">
    <property type="nucleotide sequence ID" value="NZ_LARY01000002.1"/>
</dbReference>
<evidence type="ECO:0000313" key="2">
    <source>
        <dbReference type="Proteomes" id="UP000257055"/>
    </source>
</evidence>